<evidence type="ECO:0000313" key="2">
    <source>
        <dbReference type="Proteomes" id="UP000199181"/>
    </source>
</evidence>
<dbReference type="GO" id="GO:0016746">
    <property type="term" value="F:acyltransferase activity"/>
    <property type="evidence" value="ECO:0007669"/>
    <property type="project" value="InterPro"/>
</dbReference>
<proteinExistence type="predicted"/>
<dbReference type="Gene3D" id="3.40.47.10">
    <property type="match status" value="1"/>
</dbReference>
<accession>A0A1I0DYK9</accession>
<keyword evidence="2" id="KW-1185">Reference proteome</keyword>
<organism evidence="1 2">
    <name type="scientific">Stigmatella erecta</name>
    <dbReference type="NCBI Taxonomy" id="83460"/>
    <lineage>
        <taxon>Bacteria</taxon>
        <taxon>Pseudomonadati</taxon>
        <taxon>Myxococcota</taxon>
        <taxon>Myxococcia</taxon>
        <taxon>Myxococcales</taxon>
        <taxon>Cystobacterineae</taxon>
        <taxon>Archangiaceae</taxon>
        <taxon>Stigmatella</taxon>
    </lineage>
</organism>
<dbReference type="EMBL" id="FOIJ01000002">
    <property type="protein sequence ID" value="SET37368.1"/>
    <property type="molecule type" value="Genomic_DNA"/>
</dbReference>
<protein>
    <submittedName>
        <fullName evidence="1">3-oxoacyl-[acyl-carrier-protein] synthase III</fullName>
    </submittedName>
</protein>
<name>A0A1I0DYK9_9BACT</name>
<reference evidence="2" key="1">
    <citation type="submission" date="2016-10" db="EMBL/GenBank/DDBJ databases">
        <authorList>
            <person name="Varghese N."/>
            <person name="Submissions S."/>
        </authorList>
    </citation>
    <scope>NUCLEOTIDE SEQUENCE [LARGE SCALE GENOMIC DNA]</scope>
    <source>
        <strain evidence="2">DSM 16858</strain>
    </source>
</reference>
<dbReference type="AlphaFoldDB" id="A0A1I0DYK9"/>
<sequence>MVVHPRDPAAEPGARELSCQVARQAVRAGTPGAEHVPLLVYSGIFRDEFSQEPAQAPYVQRALGDAAGQSTANPDGSFCLDMDRLMTAVEMADGAIRSRNLSAALVVAADCAVEFAEPQGVRLPDSASALLLKPSLDEGFVAFHTAVFGEFMELHQAHLRWTGEHHKHILTVIETPRFLPACLETAASTVHAFLEDVNLDLNPGLLVIPSQWPMGFPAGLASRLGLAPAQVVDLTTADDTPALTAGPLAALALARRDGRYQAAQDILFVTVEPGIVVSAALYRKPAGRI</sequence>
<dbReference type="SUPFAM" id="SSF53901">
    <property type="entry name" value="Thiolase-like"/>
    <property type="match status" value="2"/>
</dbReference>
<dbReference type="InterPro" id="IPR016039">
    <property type="entry name" value="Thiolase-like"/>
</dbReference>
<evidence type="ECO:0000313" key="1">
    <source>
        <dbReference type="EMBL" id="SET37368.1"/>
    </source>
</evidence>
<gene>
    <name evidence="1" type="ORF">SAMN05443639_102740</name>
</gene>
<dbReference type="Proteomes" id="UP000199181">
    <property type="component" value="Unassembled WGS sequence"/>
</dbReference>